<name>A0A1G2G175_9BACT</name>
<dbReference type="Gene3D" id="3.40.50.1820">
    <property type="entry name" value="alpha/beta hydrolase"/>
    <property type="match status" value="1"/>
</dbReference>
<proteinExistence type="predicted"/>
<gene>
    <name evidence="1" type="ORF">A2719_03905</name>
</gene>
<dbReference type="InterPro" id="IPR029058">
    <property type="entry name" value="AB_hydrolase_fold"/>
</dbReference>
<dbReference type="GO" id="GO:0016787">
    <property type="term" value="F:hydrolase activity"/>
    <property type="evidence" value="ECO:0007669"/>
    <property type="project" value="InterPro"/>
</dbReference>
<dbReference type="SUPFAM" id="SSF53474">
    <property type="entry name" value="alpha/beta-Hydrolases"/>
    <property type="match status" value="1"/>
</dbReference>
<accession>A0A1G2G175</accession>
<dbReference type="PANTHER" id="PTHR15394:SF3">
    <property type="entry name" value="SERINE HYDROLASE RBBP9"/>
    <property type="match status" value="1"/>
</dbReference>
<dbReference type="EMBL" id="MHNK01000010">
    <property type="protein sequence ID" value="OGZ44074.1"/>
    <property type="molecule type" value="Genomic_DNA"/>
</dbReference>
<organism evidence="1 2">
    <name type="scientific">Candidatus Ryanbacteria bacterium RIFCSPHIGHO2_01_FULL_45_22</name>
    <dbReference type="NCBI Taxonomy" id="1802114"/>
    <lineage>
        <taxon>Bacteria</taxon>
        <taxon>Candidatus Ryaniibacteriota</taxon>
    </lineage>
</organism>
<dbReference type="InterPro" id="IPR010662">
    <property type="entry name" value="RBBP9/YdeN"/>
</dbReference>
<protein>
    <recommendedName>
        <fullName evidence="3">Serine hydrolase FSH domain-containing protein</fullName>
    </recommendedName>
</protein>
<sequence length="209" mass="24158">MKITKSKIQVLLVHGGMTFKNEKDYLHYLKTKKVSTKKKIYWAGDYLEKSLGKRFEIISPRMPLQDFAKYRDWKIFFERYLSLIKNKYILIGSSLGGVFLAKYLSENKLRKKALSVYLVCPPFDNTLPDEDLVGGFTLGSDLSLIEKNCKNLHLLFSKDDDVVPATHADKYKQKLNNAHVVIYKSKGGHFNIAKFPEIVKMIFADIKRN</sequence>
<dbReference type="AlphaFoldDB" id="A0A1G2G175"/>
<evidence type="ECO:0008006" key="3">
    <source>
        <dbReference type="Google" id="ProtNLM"/>
    </source>
</evidence>
<evidence type="ECO:0000313" key="2">
    <source>
        <dbReference type="Proteomes" id="UP000177480"/>
    </source>
</evidence>
<dbReference type="Proteomes" id="UP000177480">
    <property type="component" value="Unassembled WGS sequence"/>
</dbReference>
<dbReference type="Pfam" id="PF06821">
    <property type="entry name" value="Ser_hydrolase"/>
    <property type="match status" value="1"/>
</dbReference>
<evidence type="ECO:0000313" key="1">
    <source>
        <dbReference type="EMBL" id="OGZ44074.1"/>
    </source>
</evidence>
<comment type="caution">
    <text evidence="1">The sequence shown here is derived from an EMBL/GenBank/DDBJ whole genome shotgun (WGS) entry which is preliminary data.</text>
</comment>
<reference evidence="1 2" key="1">
    <citation type="journal article" date="2016" name="Nat. Commun.">
        <title>Thousands of microbial genomes shed light on interconnected biogeochemical processes in an aquifer system.</title>
        <authorList>
            <person name="Anantharaman K."/>
            <person name="Brown C.T."/>
            <person name="Hug L.A."/>
            <person name="Sharon I."/>
            <person name="Castelle C.J."/>
            <person name="Probst A.J."/>
            <person name="Thomas B.C."/>
            <person name="Singh A."/>
            <person name="Wilkins M.J."/>
            <person name="Karaoz U."/>
            <person name="Brodie E.L."/>
            <person name="Williams K.H."/>
            <person name="Hubbard S.S."/>
            <person name="Banfield J.F."/>
        </authorList>
    </citation>
    <scope>NUCLEOTIDE SEQUENCE [LARGE SCALE GENOMIC DNA]</scope>
</reference>
<dbReference type="PANTHER" id="PTHR15394">
    <property type="entry name" value="SERINE HYDROLASE RBBP9"/>
    <property type="match status" value="1"/>
</dbReference>